<keyword evidence="2 3" id="KW-0472">Membrane</keyword>
<accession>A0A7R9IUJ6</accession>
<evidence type="ECO:0000256" key="1">
    <source>
        <dbReference type="ARBA" id="ARBA00004370"/>
    </source>
</evidence>
<dbReference type="EMBL" id="OE179079">
    <property type="protein sequence ID" value="CAD7567236.1"/>
    <property type="molecule type" value="Genomic_DNA"/>
</dbReference>
<dbReference type="AlphaFoldDB" id="A0A7R9IUJ6"/>
<gene>
    <name evidence="5" type="ORF">TCMB3V08_LOCUS38</name>
</gene>
<reference evidence="5" key="1">
    <citation type="submission" date="2020-11" db="EMBL/GenBank/DDBJ databases">
        <authorList>
            <person name="Tran Van P."/>
        </authorList>
    </citation>
    <scope>NUCLEOTIDE SEQUENCE</scope>
</reference>
<keyword evidence="3" id="KW-1133">Transmembrane helix</keyword>
<keyword evidence="3" id="KW-0812">Transmembrane</keyword>
<comment type="subcellular location">
    <subcellularLocation>
        <location evidence="1">Membrane</location>
    </subcellularLocation>
</comment>
<evidence type="ECO:0000259" key="4">
    <source>
        <dbReference type="Pfam" id="PF05433"/>
    </source>
</evidence>
<evidence type="ECO:0000256" key="2">
    <source>
        <dbReference type="ARBA" id="ARBA00023136"/>
    </source>
</evidence>
<protein>
    <submittedName>
        <fullName evidence="5">(California timema) hypothetical protein</fullName>
    </submittedName>
</protein>
<dbReference type="InterPro" id="IPR051407">
    <property type="entry name" value="Bact_OM_lipoprot/Surf_antigen"/>
</dbReference>
<dbReference type="Pfam" id="PF05433">
    <property type="entry name" value="Rick_17kDa_Anti"/>
    <property type="match status" value="1"/>
</dbReference>
<feature type="domain" description="Glycine zipper 2TM" evidence="4">
    <location>
        <begin position="118"/>
        <end position="158"/>
    </location>
</feature>
<name>A0A7R9IUJ6_TIMCA</name>
<dbReference type="PANTHER" id="PTHR35603:SF2">
    <property type="entry name" value="OUTER MEMBRANE LIPOPROTEIN"/>
    <property type="match status" value="1"/>
</dbReference>
<evidence type="ECO:0000313" key="5">
    <source>
        <dbReference type="EMBL" id="CAD7567236.1"/>
    </source>
</evidence>
<dbReference type="NCBIfam" id="NF008437">
    <property type="entry name" value="PRK11280.1"/>
    <property type="match status" value="1"/>
</dbReference>
<organism evidence="5">
    <name type="scientific">Timema californicum</name>
    <name type="common">California timema</name>
    <name type="synonym">Walking stick</name>
    <dbReference type="NCBI Taxonomy" id="61474"/>
    <lineage>
        <taxon>Eukaryota</taxon>
        <taxon>Metazoa</taxon>
        <taxon>Ecdysozoa</taxon>
        <taxon>Arthropoda</taxon>
        <taxon>Hexapoda</taxon>
        <taxon>Insecta</taxon>
        <taxon>Pterygota</taxon>
        <taxon>Neoptera</taxon>
        <taxon>Polyneoptera</taxon>
        <taxon>Phasmatodea</taxon>
        <taxon>Timematodea</taxon>
        <taxon>Timematoidea</taxon>
        <taxon>Timematidae</taxon>
        <taxon>Timema</taxon>
    </lineage>
</organism>
<sequence length="225" mass="23971">MLHFRSICKTSSQQTRRVAHAGYTSVNEDALAAGLRGNTFQEELPVNKSMLAGIGIGVAAALGVAAVAGMNVFDRGPQYAQVLSATPIKESIKQPRQECRNVTLTHRRAVQDENRLAGSVLGAVAGGVLGHQFGGGRGRDVATVAGAVAGGYAGNQVQGGLQDRDTYTTTEQRCKTVYDKQEKKLGYDVTYKIGDQQGKIRMENDPGTRIPLDRNGQLVLNGDQA</sequence>
<dbReference type="InterPro" id="IPR008816">
    <property type="entry name" value="Gly_zipper_2TM_dom"/>
</dbReference>
<dbReference type="PANTHER" id="PTHR35603">
    <property type="match status" value="1"/>
</dbReference>
<dbReference type="GO" id="GO:0019867">
    <property type="term" value="C:outer membrane"/>
    <property type="evidence" value="ECO:0007669"/>
    <property type="project" value="InterPro"/>
</dbReference>
<feature type="transmembrane region" description="Helical" evidence="3">
    <location>
        <begin position="50"/>
        <end position="73"/>
    </location>
</feature>
<proteinExistence type="predicted"/>
<evidence type="ECO:0000256" key="3">
    <source>
        <dbReference type="SAM" id="Phobius"/>
    </source>
</evidence>